<feature type="domain" description="Focal AT" evidence="1">
    <location>
        <begin position="3"/>
        <end position="92"/>
    </location>
</feature>
<evidence type="ECO:0000313" key="2">
    <source>
        <dbReference type="EMBL" id="VDP75098.1"/>
    </source>
</evidence>
<accession>A0A183L1X0</accession>
<dbReference type="GO" id="GO:0005925">
    <property type="term" value="C:focal adhesion"/>
    <property type="evidence" value="ECO:0007669"/>
    <property type="project" value="InterPro"/>
</dbReference>
<name>A0A183L1X0_9TREM</name>
<evidence type="ECO:0000313" key="3">
    <source>
        <dbReference type="Proteomes" id="UP000279833"/>
    </source>
</evidence>
<gene>
    <name evidence="2" type="ORF">SCUD_LOCUS21321</name>
</gene>
<organism evidence="4">
    <name type="scientific">Schistosoma curassoni</name>
    <dbReference type="NCBI Taxonomy" id="6186"/>
    <lineage>
        <taxon>Eukaryota</taxon>
        <taxon>Metazoa</taxon>
        <taxon>Spiralia</taxon>
        <taxon>Lophotrochozoa</taxon>
        <taxon>Platyhelminthes</taxon>
        <taxon>Trematoda</taxon>
        <taxon>Digenea</taxon>
        <taxon>Strigeidida</taxon>
        <taxon>Schistosomatoidea</taxon>
        <taxon>Schistosomatidae</taxon>
        <taxon>Schistosoma</taxon>
    </lineage>
</organism>
<dbReference type="Pfam" id="PF03623">
    <property type="entry name" value="Focal_AT"/>
    <property type="match status" value="1"/>
</dbReference>
<dbReference type="InterPro" id="IPR005189">
    <property type="entry name" value="Focal_adhesion_kin_target_dom"/>
</dbReference>
<dbReference type="InterPro" id="IPR036137">
    <property type="entry name" value="Focal_adhe_kin_target_dom_sf"/>
</dbReference>
<dbReference type="EMBL" id="UZAK01046291">
    <property type="protein sequence ID" value="VDP75098.1"/>
    <property type="molecule type" value="Genomic_DNA"/>
</dbReference>
<evidence type="ECO:0000313" key="4">
    <source>
        <dbReference type="WBParaSite" id="SCUD_0002132401-mRNA-1"/>
    </source>
</evidence>
<dbReference type="WBParaSite" id="SCUD_0002132401-mRNA-1">
    <property type="protein sequence ID" value="SCUD_0002132401-mRNA-1"/>
    <property type="gene ID" value="SCUD_0002132401"/>
</dbReference>
<proteinExistence type="predicted"/>
<dbReference type="AlphaFoldDB" id="A0A183L1X0"/>
<reference evidence="2 3" key="2">
    <citation type="submission" date="2018-11" db="EMBL/GenBank/DDBJ databases">
        <authorList>
            <consortium name="Pathogen Informatics"/>
        </authorList>
    </citation>
    <scope>NUCLEOTIDE SEQUENCE [LARGE SCALE GENOMIC DNA]</scope>
    <source>
        <strain evidence="2">Dakar</strain>
        <strain evidence="3">Dakar, Senegal</strain>
    </source>
</reference>
<evidence type="ECO:0000259" key="1">
    <source>
        <dbReference type="Pfam" id="PF03623"/>
    </source>
</evidence>
<dbReference type="STRING" id="6186.A0A183L1X0"/>
<protein>
    <submittedName>
        <fullName evidence="4">Focal_AT domain-containing protein</fullName>
    </submittedName>
</protein>
<dbReference type="SUPFAM" id="SSF68993">
    <property type="entry name" value="FAT domain of focal adhesion kinase"/>
    <property type="match status" value="1"/>
</dbReference>
<keyword evidence="3" id="KW-1185">Reference proteome</keyword>
<dbReference type="GO" id="GO:0007172">
    <property type="term" value="P:signal complex assembly"/>
    <property type="evidence" value="ECO:0007669"/>
    <property type="project" value="InterPro"/>
</dbReference>
<dbReference type="Gene3D" id="1.20.120.330">
    <property type="entry name" value="Nucleotidyltransferases domain 2"/>
    <property type="match status" value="1"/>
</dbReference>
<reference evidence="4" key="1">
    <citation type="submission" date="2016-06" db="UniProtKB">
        <authorList>
            <consortium name="WormBaseParasite"/>
        </authorList>
    </citation>
    <scope>IDENTIFICATION</scope>
</reference>
<dbReference type="GO" id="GO:0004713">
    <property type="term" value="F:protein tyrosine kinase activity"/>
    <property type="evidence" value="ECO:0007669"/>
    <property type="project" value="InterPro"/>
</dbReference>
<sequence length="92" mass="10387">MSALQTIGTSIKDLFSAIQKEFGDHACETILLAERQLNSSMYSLITTTKSAKLRNNRGPLLEEYRRHLMSLAYAIAADANTLYTTVYENRIK</sequence>
<dbReference type="Proteomes" id="UP000279833">
    <property type="component" value="Unassembled WGS sequence"/>
</dbReference>